<protein>
    <submittedName>
        <fullName evidence="1">Uncharacterized protein</fullName>
    </submittedName>
</protein>
<dbReference type="EMBL" id="AE016877">
    <property type="protein sequence ID" value="AAP11951.1"/>
    <property type="molecule type" value="Genomic_DNA"/>
</dbReference>
<dbReference type="PATRIC" id="fig|226900.8.peg.5241"/>
<dbReference type="GeneID" id="99621356"/>
<proteinExistence type="predicted"/>
<gene>
    <name evidence="1" type="ordered locus">BC_5082</name>
</gene>
<organism evidence="1 2">
    <name type="scientific">Bacillus cereus (strain ATCC 14579 / DSM 31 / CCUG 7414 / JCM 2152 / NBRC 15305 / NCIMB 9373 / NCTC 2599 / NRRL B-3711)</name>
    <dbReference type="NCBI Taxonomy" id="226900"/>
    <lineage>
        <taxon>Bacteria</taxon>
        <taxon>Bacillati</taxon>
        <taxon>Bacillota</taxon>
        <taxon>Bacilli</taxon>
        <taxon>Bacillales</taxon>
        <taxon>Bacillaceae</taxon>
        <taxon>Bacillus</taxon>
        <taxon>Bacillus cereus group</taxon>
    </lineage>
</organism>
<evidence type="ECO:0000313" key="2">
    <source>
        <dbReference type="Proteomes" id="UP000001417"/>
    </source>
</evidence>
<dbReference type="AlphaFoldDB" id="Q815Q3"/>
<evidence type="ECO:0000313" key="1">
    <source>
        <dbReference type="EMBL" id="AAP11951.1"/>
    </source>
</evidence>
<name>Q815Q3_BACCR</name>
<dbReference type="OrthoDB" id="70280at2"/>
<dbReference type="RefSeq" id="WP_000438834.1">
    <property type="nucleotide sequence ID" value="NC_004722.1"/>
</dbReference>
<dbReference type="SMR" id="Q815Q3"/>
<dbReference type="KEGG" id="bce:BC5082"/>
<accession>Q815Q3</accession>
<dbReference type="Proteomes" id="UP000001417">
    <property type="component" value="Chromosome"/>
</dbReference>
<keyword evidence="2" id="KW-1185">Reference proteome</keyword>
<reference evidence="1 2" key="1">
    <citation type="journal article" date="2003" name="Nature">
        <title>Genome sequence of Bacillus cereus and comparative analysis with Bacillus anthracis.</title>
        <authorList>
            <person name="Ivanova N."/>
            <person name="Sorokin A."/>
            <person name="Anderson I."/>
            <person name="Galleron N."/>
            <person name="Candelon B."/>
            <person name="Kapatral V."/>
            <person name="Bhattacharyya A."/>
            <person name="Reznik G."/>
            <person name="Mikhailova N."/>
            <person name="Lapidus A."/>
            <person name="Chu L."/>
            <person name="Mazur M."/>
            <person name="Goltsman E."/>
            <person name="Larsen N."/>
            <person name="D'Souza M."/>
            <person name="Walunas T."/>
            <person name="Grechkin Y."/>
            <person name="Pusch G."/>
            <person name="Haselkorn R."/>
            <person name="Fonstein M."/>
            <person name="Ehrlich S.D."/>
            <person name="Overbeek R."/>
            <person name="Kyrpides N."/>
        </authorList>
    </citation>
    <scope>NUCLEOTIDE SEQUENCE [LARGE SCALE GENOMIC DNA]</scope>
    <source>
        <strain evidence="2">ATCC 14579 / DSM 31 / CCUG 7414 / JCM 2152 / NBRC 15305 / NCIMB 9373 / NCTC 2599 / NRRL B-3711</strain>
    </source>
</reference>
<sequence>MEQYHKIVLTGSNAETMLIKNIEPVAVKFINNYKGFFYVFKYSKDFPIIDVYINNKIVTENQLNKILQNSGAKYKIYKNSIFNETQGNFGMLGDKYLAEFFKKTNEISLNILNQNFESYNKKIEFALEIMLISAHYNYDSIKKGYLSYASHVNGFFTRWKDPNKIRDIFHKNYLNNKEYLESKVSEIIDNNNRSSLSELSDIITEMKKEMTTDIEKGNLHVFNIELLQKPGERDFLEKSQFHKTILNNPDFSNFMNKDINFLGSRLITVFTYLLIRNLGIQNKDRYLLCYYIYKIIEEKYNIDTLELIRDFGKGRDNNVEDLQRY</sequence>
<dbReference type="HOGENOM" id="CLU_854304_0_0_9"/>